<organism evidence="2 3">
    <name type="scientific">Bursaphelenchus okinawaensis</name>
    <dbReference type="NCBI Taxonomy" id="465554"/>
    <lineage>
        <taxon>Eukaryota</taxon>
        <taxon>Metazoa</taxon>
        <taxon>Ecdysozoa</taxon>
        <taxon>Nematoda</taxon>
        <taxon>Chromadorea</taxon>
        <taxon>Rhabditida</taxon>
        <taxon>Tylenchina</taxon>
        <taxon>Tylenchomorpha</taxon>
        <taxon>Aphelenchoidea</taxon>
        <taxon>Aphelenchoididae</taxon>
        <taxon>Bursaphelenchus</taxon>
    </lineage>
</organism>
<feature type="transmembrane region" description="Helical" evidence="1">
    <location>
        <begin position="123"/>
        <end position="143"/>
    </location>
</feature>
<keyword evidence="3" id="KW-1185">Reference proteome</keyword>
<dbReference type="OrthoDB" id="10417547at2759"/>
<feature type="transmembrane region" description="Helical" evidence="1">
    <location>
        <begin position="29"/>
        <end position="51"/>
    </location>
</feature>
<dbReference type="AlphaFoldDB" id="A0A811KYN6"/>
<name>A0A811KYN6_9BILA</name>
<protein>
    <submittedName>
        <fullName evidence="2">Uncharacterized protein</fullName>
    </submittedName>
</protein>
<dbReference type="Proteomes" id="UP000783686">
    <property type="component" value="Unassembled WGS sequence"/>
</dbReference>
<feature type="transmembrane region" description="Helical" evidence="1">
    <location>
        <begin position="82"/>
        <end position="103"/>
    </location>
</feature>
<accession>A0A811KYN6</accession>
<evidence type="ECO:0000313" key="2">
    <source>
        <dbReference type="EMBL" id="CAD5220564.1"/>
    </source>
</evidence>
<evidence type="ECO:0000313" key="3">
    <source>
        <dbReference type="Proteomes" id="UP000614601"/>
    </source>
</evidence>
<gene>
    <name evidence="2" type="ORF">BOKJ2_LOCUS9007</name>
</gene>
<comment type="caution">
    <text evidence="2">The sequence shown here is derived from an EMBL/GenBank/DDBJ whole genome shotgun (WGS) entry which is preliminary data.</text>
</comment>
<keyword evidence="1" id="KW-1133">Transmembrane helix</keyword>
<dbReference type="Proteomes" id="UP000614601">
    <property type="component" value="Unassembled WGS sequence"/>
</dbReference>
<dbReference type="EMBL" id="CAJFCW020000004">
    <property type="protein sequence ID" value="CAG9113878.1"/>
    <property type="molecule type" value="Genomic_DNA"/>
</dbReference>
<feature type="transmembrane region" description="Helical" evidence="1">
    <location>
        <begin position="155"/>
        <end position="177"/>
    </location>
</feature>
<feature type="transmembrane region" description="Helical" evidence="1">
    <location>
        <begin position="57"/>
        <end position="75"/>
    </location>
</feature>
<keyword evidence="1" id="KW-0472">Membrane</keyword>
<dbReference type="EMBL" id="CAJFDH010000004">
    <property type="protein sequence ID" value="CAD5220564.1"/>
    <property type="molecule type" value="Genomic_DNA"/>
</dbReference>
<keyword evidence="1" id="KW-0812">Transmembrane</keyword>
<sequence>MRVHFDIPWDLHPASSTPNLILYGKYSRFISLVAHFFSVWVQAYFIFVAIITKEYMLIVFPGCCLITYGSLYFGILGQFKHFIIPAIVSDILSIIAYSIQIYVYKTLLSDEDLNTTHITVALYASPIVIVLKLFAFLVLYRSYHLIQSPLEGNRIGIEYFIVFLVMHGLCLGVYFVYAKFYRNSWPFSSKDNKNENSA</sequence>
<proteinExistence type="predicted"/>
<reference evidence="2" key="1">
    <citation type="submission" date="2020-09" db="EMBL/GenBank/DDBJ databases">
        <authorList>
            <person name="Kikuchi T."/>
        </authorList>
    </citation>
    <scope>NUCLEOTIDE SEQUENCE</scope>
    <source>
        <strain evidence="2">SH1</strain>
    </source>
</reference>
<evidence type="ECO:0000256" key="1">
    <source>
        <dbReference type="SAM" id="Phobius"/>
    </source>
</evidence>